<dbReference type="GO" id="GO:0016887">
    <property type="term" value="F:ATP hydrolysis activity"/>
    <property type="evidence" value="ECO:0007669"/>
    <property type="project" value="InterPro"/>
</dbReference>
<dbReference type="EMBL" id="DVON01000002">
    <property type="protein sequence ID" value="HIV11531.1"/>
    <property type="molecule type" value="Genomic_DNA"/>
</dbReference>
<evidence type="ECO:0000256" key="1">
    <source>
        <dbReference type="ARBA" id="ARBA00022448"/>
    </source>
</evidence>
<evidence type="ECO:0000259" key="4">
    <source>
        <dbReference type="PROSITE" id="PS50893"/>
    </source>
</evidence>
<evidence type="ECO:0000313" key="6">
    <source>
        <dbReference type="Proteomes" id="UP000886723"/>
    </source>
</evidence>
<dbReference type="Pfam" id="PF00005">
    <property type="entry name" value="ABC_tran"/>
    <property type="match status" value="1"/>
</dbReference>
<feature type="domain" description="ABC transporter" evidence="4">
    <location>
        <begin position="2"/>
        <end position="227"/>
    </location>
</feature>
<reference evidence="5" key="2">
    <citation type="journal article" date="2021" name="PeerJ">
        <title>Extensive microbial diversity within the chicken gut microbiome revealed by metagenomics and culture.</title>
        <authorList>
            <person name="Gilroy R."/>
            <person name="Ravi A."/>
            <person name="Getino M."/>
            <person name="Pursley I."/>
            <person name="Horton D.L."/>
            <person name="Alikhan N.F."/>
            <person name="Baker D."/>
            <person name="Gharbi K."/>
            <person name="Hall N."/>
            <person name="Watson M."/>
            <person name="Adriaenssens E.M."/>
            <person name="Foster-Nyarko E."/>
            <person name="Jarju S."/>
            <person name="Secka A."/>
            <person name="Antonio M."/>
            <person name="Oren A."/>
            <person name="Chaudhuri R.R."/>
            <person name="La Ragione R."/>
            <person name="Hildebrand F."/>
            <person name="Pallen M.J."/>
        </authorList>
    </citation>
    <scope>NUCLEOTIDE SEQUENCE</scope>
    <source>
        <strain evidence="5">ChiBcec2-4451</strain>
    </source>
</reference>
<sequence>MLALDHVEKQYGQFSLDVSLNVQEGCVTGLIGQNGAGKSTTFKAILGLIFEDGGRVEIFGKPKEKLSLADRERIGVVLGESGFNEELTIPQVAGILKNFYGKFDRERFLSACRKSKLPEERRLKDFSTGMKARLKVLAATSYGAQLLILDEPTAGLDVVARDAVLDLLREYMEEEANRSILISSHISGDLEGLCDDLYMIYEGKIILHEDTDVLLGNYGLIKADEEQYRGLDKEYLLRVKRAGFGYECLTAHRDFYLENYPGLVVEKGTIDGVITMMTGGTEV</sequence>
<dbReference type="PROSITE" id="PS50893">
    <property type="entry name" value="ABC_TRANSPORTER_2"/>
    <property type="match status" value="1"/>
</dbReference>
<evidence type="ECO:0000313" key="5">
    <source>
        <dbReference type="EMBL" id="HIV11531.1"/>
    </source>
</evidence>
<organism evidence="5 6">
    <name type="scientific">Candidatus Pullilachnospira stercoravium</name>
    <dbReference type="NCBI Taxonomy" id="2840913"/>
    <lineage>
        <taxon>Bacteria</taxon>
        <taxon>Bacillati</taxon>
        <taxon>Bacillota</taxon>
        <taxon>Clostridia</taxon>
        <taxon>Lachnospirales</taxon>
        <taxon>Lachnospiraceae</taxon>
        <taxon>Lachnospiraceae incertae sedis</taxon>
        <taxon>Candidatus Pullilachnospira</taxon>
    </lineage>
</organism>
<dbReference type="InterPro" id="IPR003439">
    <property type="entry name" value="ABC_transporter-like_ATP-bd"/>
</dbReference>
<dbReference type="SMART" id="SM00382">
    <property type="entry name" value="AAA"/>
    <property type="match status" value="1"/>
</dbReference>
<evidence type="ECO:0000256" key="3">
    <source>
        <dbReference type="ARBA" id="ARBA00022840"/>
    </source>
</evidence>
<protein>
    <submittedName>
        <fullName evidence="5">ABC transporter ATP-binding protein</fullName>
    </submittedName>
</protein>
<dbReference type="InterPro" id="IPR003593">
    <property type="entry name" value="AAA+_ATPase"/>
</dbReference>
<name>A0A9D1T4U2_9FIRM</name>
<proteinExistence type="predicted"/>
<dbReference type="InterPro" id="IPR051782">
    <property type="entry name" value="ABC_Transporter_VariousFunc"/>
</dbReference>
<keyword evidence="2" id="KW-0547">Nucleotide-binding</keyword>
<dbReference type="GO" id="GO:0005524">
    <property type="term" value="F:ATP binding"/>
    <property type="evidence" value="ECO:0007669"/>
    <property type="project" value="UniProtKB-KW"/>
</dbReference>
<dbReference type="InterPro" id="IPR027417">
    <property type="entry name" value="P-loop_NTPase"/>
</dbReference>
<comment type="caution">
    <text evidence="5">The sequence shown here is derived from an EMBL/GenBank/DDBJ whole genome shotgun (WGS) entry which is preliminary data.</text>
</comment>
<dbReference type="CDD" id="cd03230">
    <property type="entry name" value="ABC_DR_subfamily_A"/>
    <property type="match status" value="1"/>
</dbReference>
<keyword evidence="3 5" id="KW-0067">ATP-binding</keyword>
<gene>
    <name evidence="5" type="ORF">IAA63_00135</name>
</gene>
<dbReference type="PANTHER" id="PTHR42939">
    <property type="entry name" value="ABC TRANSPORTER ATP-BINDING PROTEIN ALBC-RELATED"/>
    <property type="match status" value="1"/>
</dbReference>
<accession>A0A9D1T4U2</accession>
<evidence type="ECO:0000256" key="2">
    <source>
        <dbReference type="ARBA" id="ARBA00022741"/>
    </source>
</evidence>
<dbReference type="AlphaFoldDB" id="A0A9D1T4U2"/>
<dbReference type="PANTHER" id="PTHR42939:SF3">
    <property type="entry name" value="ABC TRANSPORTER ATP-BINDING COMPONENT"/>
    <property type="match status" value="1"/>
</dbReference>
<dbReference type="SUPFAM" id="SSF52540">
    <property type="entry name" value="P-loop containing nucleoside triphosphate hydrolases"/>
    <property type="match status" value="1"/>
</dbReference>
<reference evidence="5" key="1">
    <citation type="submission" date="2020-10" db="EMBL/GenBank/DDBJ databases">
        <authorList>
            <person name="Gilroy R."/>
        </authorList>
    </citation>
    <scope>NUCLEOTIDE SEQUENCE</scope>
    <source>
        <strain evidence="5">ChiBcec2-4451</strain>
    </source>
</reference>
<dbReference type="Proteomes" id="UP000886723">
    <property type="component" value="Unassembled WGS sequence"/>
</dbReference>
<dbReference type="Gene3D" id="3.40.50.300">
    <property type="entry name" value="P-loop containing nucleotide triphosphate hydrolases"/>
    <property type="match status" value="1"/>
</dbReference>
<keyword evidence="1" id="KW-0813">Transport</keyword>